<sequence>MTINISPIPQLMQGTLHAPPPRTLLLLLPVPTFKELACRHLHCIILAGVSGIRPRIVIVRVVANERNKVLDVEDIGCTNMAGKLDMHWG</sequence>
<evidence type="ECO:0000313" key="2">
    <source>
        <dbReference type="Proteomes" id="UP001497516"/>
    </source>
</evidence>
<gene>
    <name evidence="1" type="ORF">LTRI10_LOCUS32042</name>
</gene>
<proteinExistence type="predicted"/>
<organism evidence="1 2">
    <name type="scientific">Linum trigynum</name>
    <dbReference type="NCBI Taxonomy" id="586398"/>
    <lineage>
        <taxon>Eukaryota</taxon>
        <taxon>Viridiplantae</taxon>
        <taxon>Streptophyta</taxon>
        <taxon>Embryophyta</taxon>
        <taxon>Tracheophyta</taxon>
        <taxon>Spermatophyta</taxon>
        <taxon>Magnoliopsida</taxon>
        <taxon>eudicotyledons</taxon>
        <taxon>Gunneridae</taxon>
        <taxon>Pentapetalae</taxon>
        <taxon>rosids</taxon>
        <taxon>fabids</taxon>
        <taxon>Malpighiales</taxon>
        <taxon>Linaceae</taxon>
        <taxon>Linum</taxon>
    </lineage>
</organism>
<dbReference type="Proteomes" id="UP001497516">
    <property type="component" value="Chromosome 5"/>
</dbReference>
<name>A0AAV2EZU8_9ROSI</name>
<dbReference type="AlphaFoldDB" id="A0AAV2EZU8"/>
<accession>A0AAV2EZU8</accession>
<evidence type="ECO:0000313" key="1">
    <source>
        <dbReference type="EMBL" id="CAL1391314.1"/>
    </source>
</evidence>
<protein>
    <submittedName>
        <fullName evidence="1">Uncharacterized protein</fullName>
    </submittedName>
</protein>
<reference evidence="1 2" key="1">
    <citation type="submission" date="2024-04" db="EMBL/GenBank/DDBJ databases">
        <authorList>
            <person name="Fracassetti M."/>
        </authorList>
    </citation>
    <scope>NUCLEOTIDE SEQUENCE [LARGE SCALE GENOMIC DNA]</scope>
</reference>
<dbReference type="EMBL" id="OZ034818">
    <property type="protein sequence ID" value="CAL1391314.1"/>
    <property type="molecule type" value="Genomic_DNA"/>
</dbReference>
<keyword evidence="2" id="KW-1185">Reference proteome</keyword>